<feature type="domain" description="F5/8 type C" evidence="7">
    <location>
        <begin position="887"/>
        <end position="1008"/>
    </location>
</feature>
<dbReference type="FunFam" id="1.50.10.10:FF:000032">
    <property type="entry name" value="Vacuolar acid trehalase"/>
    <property type="match status" value="1"/>
</dbReference>
<dbReference type="GO" id="GO:0005993">
    <property type="term" value="P:trehalose catabolic process"/>
    <property type="evidence" value="ECO:0007669"/>
    <property type="project" value="TreeGrafter"/>
</dbReference>
<accession>A0A3N4IP98</accession>
<dbReference type="GO" id="GO:0030246">
    <property type="term" value="F:carbohydrate binding"/>
    <property type="evidence" value="ECO:0007669"/>
    <property type="project" value="InterPro"/>
</dbReference>
<dbReference type="Pfam" id="PF03636">
    <property type="entry name" value="Glyco_hydro_65N"/>
    <property type="match status" value="1"/>
</dbReference>
<dbReference type="Pfam" id="PF00754">
    <property type="entry name" value="F5_F8_type_C"/>
    <property type="match status" value="1"/>
</dbReference>
<dbReference type="STRING" id="1160509.A0A3N4IP98"/>
<evidence type="ECO:0000256" key="1">
    <source>
        <dbReference type="ARBA" id="ARBA00001576"/>
    </source>
</evidence>
<dbReference type="InterPro" id="IPR000421">
    <property type="entry name" value="FA58C"/>
</dbReference>
<dbReference type="GO" id="GO:0004555">
    <property type="term" value="F:alpha,alpha-trehalase activity"/>
    <property type="evidence" value="ECO:0007669"/>
    <property type="project" value="UniProtKB-EC"/>
</dbReference>
<dbReference type="PANTHER" id="PTHR11051:SF8">
    <property type="entry name" value="PROTEIN-GLUCOSYLGALACTOSYLHYDROXYLYSINE GLUCOSIDASE"/>
    <property type="match status" value="1"/>
</dbReference>
<evidence type="ECO:0000313" key="10">
    <source>
        <dbReference type="EMBL" id="RPA87759.1"/>
    </source>
</evidence>
<feature type="signal peptide" evidence="6">
    <location>
        <begin position="1"/>
        <end position="26"/>
    </location>
</feature>
<dbReference type="InterPro" id="IPR011013">
    <property type="entry name" value="Gal_mutarotase_sf_dom"/>
</dbReference>
<dbReference type="InterPro" id="IPR005196">
    <property type="entry name" value="Glyco_hydro_65_N"/>
</dbReference>
<dbReference type="InterPro" id="IPR005195">
    <property type="entry name" value="Glyco_hydro_65_M"/>
</dbReference>
<dbReference type="InterPro" id="IPR008928">
    <property type="entry name" value="6-hairpin_glycosidase_sf"/>
</dbReference>
<evidence type="ECO:0000256" key="4">
    <source>
        <dbReference type="ARBA" id="ARBA00022801"/>
    </source>
</evidence>
<comment type="similarity">
    <text evidence="2">Belongs to the glycosyl hydrolase 65 family.</text>
</comment>
<dbReference type="InterPro" id="IPR037018">
    <property type="entry name" value="GH65_N"/>
</dbReference>
<evidence type="ECO:0000256" key="2">
    <source>
        <dbReference type="ARBA" id="ARBA00006768"/>
    </source>
</evidence>
<keyword evidence="6" id="KW-0732">Signal</keyword>
<evidence type="ECO:0000256" key="5">
    <source>
        <dbReference type="ARBA" id="ARBA00023180"/>
    </source>
</evidence>
<proteinExistence type="inferred from homology"/>
<keyword evidence="4" id="KW-0378">Hydrolase</keyword>
<evidence type="ECO:0000259" key="8">
    <source>
        <dbReference type="Pfam" id="PF03632"/>
    </source>
</evidence>
<dbReference type="Proteomes" id="UP000275078">
    <property type="component" value="Unassembled WGS sequence"/>
</dbReference>
<sequence>MQLWPEGAAISLQWLLTCICLRAVSSIWLEHLVSAAPHPSNLTKRQILAPGPNPDWLTGTYIGPVDKDTDGISNYDRDNFRLLTRSYIPNHYQAQLHLSNGYFGLSFPAIYGGFERDANLTGTHQPVQGWPEDQARQTFGTIAGFYNNQEDTARTNFADIAARKNESVIAGLPVWSHLQITTSDNHTLAVGVKNETISNYVRAVDFATNRLTTTLTWTPDLETPDRWFRVHYSVFPHHTRLNLAVISLEIVPSKNETIAITDILDGAGAVRSEPVGKKFEDDNGIYTIVSPIGVPEVIGVEYSIVDFGKDTEVVKDSRIDATSKHYVSRNESTIAQEWTVNTLAGKKAEVYKYVGLTSSDAERFKGKELEAAKSTAVFAKGAGVENLLAEQKRELGYIWGGRDFLISIPDQPNLEAALRTSLASLFYATRPNGDGPGINDNSIPVGGQTSDSYAGLVFWDAELWMYPGLVTFFPSHAMSIVNYRLKLASQALKNAKEAGKKGLAFPWTSGRYGDCTGTGPCTDYQYHLNTDIALMLWQNYCQVGNATWLKEEAWPVIKGITDFMTDIVYKNDTTNGQYWLSNMTDPDEYANHIDNGAFTMAGIKQLTRIGMEIAEMVGDEIPPKWSDVHENIYIPYDWEAGIILEYAGMNGSVEIKQADVTLINYPLEFKLNETQAKADSDFYGLAQSPDGPAMTWGISAINNAELERSGSSAYTYTLIACLDYIRQPFWQWSEQVSDDYFSNGGTNPAFSFRTGAGGCVQSIPFGFGGKRFRKDSLYINPVYTHQFGKRGITYIDNYHGKYIRISIRAENTTVYREFQAGDIEGEDPINLEVGGNRTDAGLYKLYPGQTIVVSSRRPDLAPPNILGNAAQSRHIDSPQLYEPGKYPVAAVDGNNATYWQPLNTDTSHLDIDLGKVRRISGISINWGAVPAQRVKLQTTTAESVVLGDKKEAEAGTWVTAYNNENVEITSPWDPVEWIENVRIREGNMTIADFDKTFETRFVRLEVSGSLNFDEPPTVAEVGIISR</sequence>
<dbReference type="GO" id="GO:0009277">
    <property type="term" value="C:fungal-type cell wall"/>
    <property type="evidence" value="ECO:0007669"/>
    <property type="project" value="TreeGrafter"/>
</dbReference>
<name>A0A3N4IP98_ASCIM</name>
<dbReference type="OrthoDB" id="200349at2759"/>
<organism evidence="10 11">
    <name type="scientific">Ascobolus immersus RN42</name>
    <dbReference type="NCBI Taxonomy" id="1160509"/>
    <lineage>
        <taxon>Eukaryota</taxon>
        <taxon>Fungi</taxon>
        <taxon>Dikarya</taxon>
        <taxon>Ascomycota</taxon>
        <taxon>Pezizomycotina</taxon>
        <taxon>Pezizomycetes</taxon>
        <taxon>Pezizales</taxon>
        <taxon>Ascobolaceae</taxon>
        <taxon>Ascobolus</taxon>
    </lineage>
</organism>
<keyword evidence="11" id="KW-1185">Reference proteome</keyword>
<reference evidence="10 11" key="1">
    <citation type="journal article" date="2018" name="Nat. Ecol. Evol.">
        <title>Pezizomycetes genomes reveal the molecular basis of ectomycorrhizal truffle lifestyle.</title>
        <authorList>
            <person name="Murat C."/>
            <person name="Payen T."/>
            <person name="Noel B."/>
            <person name="Kuo A."/>
            <person name="Morin E."/>
            <person name="Chen J."/>
            <person name="Kohler A."/>
            <person name="Krizsan K."/>
            <person name="Balestrini R."/>
            <person name="Da Silva C."/>
            <person name="Montanini B."/>
            <person name="Hainaut M."/>
            <person name="Levati E."/>
            <person name="Barry K.W."/>
            <person name="Belfiori B."/>
            <person name="Cichocki N."/>
            <person name="Clum A."/>
            <person name="Dockter R.B."/>
            <person name="Fauchery L."/>
            <person name="Guy J."/>
            <person name="Iotti M."/>
            <person name="Le Tacon F."/>
            <person name="Lindquist E.A."/>
            <person name="Lipzen A."/>
            <person name="Malagnac F."/>
            <person name="Mello A."/>
            <person name="Molinier V."/>
            <person name="Miyauchi S."/>
            <person name="Poulain J."/>
            <person name="Riccioni C."/>
            <person name="Rubini A."/>
            <person name="Sitrit Y."/>
            <person name="Splivallo R."/>
            <person name="Traeger S."/>
            <person name="Wang M."/>
            <person name="Zifcakova L."/>
            <person name="Wipf D."/>
            <person name="Zambonelli A."/>
            <person name="Paolocci F."/>
            <person name="Nowrousian M."/>
            <person name="Ottonello S."/>
            <person name="Baldrian P."/>
            <person name="Spatafora J.W."/>
            <person name="Henrissat B."/>
            <person name="Nagy L.G."/>
            <person name="Aury J.M."/>
            <person name="Wincker P."/>
            <person name="Grigoriev I.V."/>
            <person name="Bonfante P."/>
            <person name="Martin F.M."/>
        </authorList>
    </citation>
    <scope>NUCLEOTIDE SEQUENCE [LARGE SCALE GENOMIC DNA]</scope>
    <source>
        <strain evidence="10 11">RN42</strain>
    </source>
</reference>
<dbReference type="EMBL" id="ML119646">
    <property type="protein sequence ID" value="RPA87759.1"/>
    <property type="molecule type" value="Genomic_DNA"/>
</dbReference>
<dbReference type="SUPFAM" id="SSF74650">
    <property type="entry name" value="Galactose mutarotase-like"/>
    <property type="match status" value="1"/>
</dbReference>
<gene>
    <name evidence="10" type="ORF">BJ508DRAFT_410467</name>
</gene>
<keyword evidence="5" id="KW-0325">Glycoprotein</keyword>
<dbReference type="SUPFAM" id="SSF49785">
    <property type="entry name" value="Galactose-binding domain-like"/>
    <property type="match status" value="1"/>
</dbReference>
<dbReference type="EC" id="3.2.1.28" evidence="3"/>
<dbReference type="Gene3D" id="2.60.120.260">
    <property type="entry name" value="Galactose-binding domain-like"/>
    <property type="match status" value="1"/>
</dbReference>
<dbReference type="PANTHER" id="PTHR11051">
    <property type="entry name" value="GLYCOSYL HYDROLASE-RELATED"/>
    <property type="match status" value="1"/>
</dbReference>
<dbReference type="Gene3D" id="2.70.98.40">
    <property type="entry name" value="Glycoside hydrolase, family 65, N-terminal domain"/>
    <property type="match status" value="1"/>
</dbReference>
<dbReference type="AlphaFoldDB" id="A0A3N4IP98"/>
<protein>
    <recommendedName>
        <fullName evidence="3">alpha,alpha-trehalase</fullName>
        <ecNumber evidence="3">3.2.1.28</ecNumber>
    </recommendedName>
</protein>
<feature type="domain" description="Glycoside hydrolase family 65 central catalytic" evidence="8">
    <location>
        <begin position="441"/>
        <end position="648"/>
    </location>
</feature>
<evidence type="ECO:0000313" key="11">
    <source>
        <dbReference type="Proteomes" id="UP000275078"/>
    </source>
</evidence>
<evidence type="ECO:0000259" key="9">
    <source>
        <dbReference type="Pfam" id="PF03636"/>
    </source>
</evidence>
<dbReference type="SUPFAM" id="SSF48208">
    <property type="entry name" value="Six-hairpin glycosidases"/>
    <property type="match status" value="1"/>
</dbReference>
<evidence type="ECO:0000256" key="6">
    <source>
        <dbReference type="SAM" id="SignalP"/>
    </source>
</evidence>
<comment type="catalytic activity">
    <reaction evidence="1">
        <text>alpha,alpha-trehalose + H2O = alpha-D-glucose + beta-D-glucose</text>
        <dbReference type="Rhea" id="RHEA:32675"/>
        <dbReference type="ChEBI" id="CHEBI:15377"/>
        <dbReference type="ChEBI" id="CHEBI:15903"/>
        <dbReference type="ChEBI" id="CHEBI:16551"/>
        <dbReference type="ChEBI" id="CHEBI:17925"/>
        <dbReference type="EC" id="3.2.1.28"/>
    </reaction>
</comment>
<dbReference type="InterPro" id="IPR008979">
    <property type="entry name" value="Galactose-bd-like_sf"/>
</dbReference>
<dbReference type="Gene3D" id="1.50.10.10">
    <property type="match status" value="1"/>
</dbReference>
<feature type="chain" id="PRO_5017966909" description="alpha,alpha-trehalase" evidence="6">
    <location>
        <begin position="27"/>
        <end position="1026"/>
    </location>
</feature>
<evidence type="ECO:0000256" key="3">
    <source>
        <dbReference type="ARBA" id="ARBA00012757"/>
    </source>
</evidence>
<dbReference type="Pfam" id="PF03632">
    <property type="entry name" value="Glyco_hydro_65m"/>
    <property type="match status" value="1"/>
</dbReference>
<feature type="domain" description="Glycoside hydrolase family 65 N-terminal" evidence="9">
    <location>
        <begin position="90"/>
        <end position="360"/>
    </location>
</feature>
<dbReference type="InterPro" id="IPR012341">
    <property type="entry name" value="6hp_glycosidase-like_sf"/>
</dbReference>
<evidence type="ECO:0000259" key="7">
    <source>
        <dbReference type="Pfam" id="PF00754"/>
    </source>
</evidence>